<evidence type="ECO:0000313" key="2">
    <source>
        <dbReference type="Proteomes" id="UP001449795"/>
    </source>
</evidence>
<evidence type="ECO:0000313" key="1">
    <source>
        <dbReference type="EMBL" id="XAE41691.1"/>
    </source>
</evidence>
<dbReference type="Proteomes" id="UP001449795">
    <property type="component" value="Chromosome"/>
</dbReference>
<gene>
    <name evidence="1" type="ORF">AAC691_15550</name>
</gene>
<accession>A0ABZ3D1R5</accession>
<protein>
    <submittedName>
        <fullName evidence="1">Uncharacterized protein</fullName>
    </submittedName>
</protein>
<sequence length="182" mass="21152">MLNVNLDQFESWEEFMPIVRALDPGGDYIGKAVGSTNQRMAQWMLTRSVRGLSARLGIPQKVLRRRLKRFRVQGYIHGAKVWYGLDAIPFTDLRPVEDRGGVVTRDGGYYERGAFVTASRKTGRMRVLKRQGRERLPVEDVEANIYQQAMDFIADHIMGTPEFEAQYMRVLERELKWRTRTI</sequence>
<dbReference type="EMBL" id="CP152276">
    <property type="protein sequence ID" value="XAE41691.1"/>
    <property type="molecule type" value="Genomic_DNA"/>
</dbReference>
<dbReference type="RefSeq" id="WP_342627568.1">
    <property type="nucleotide sequence ID" value="NZ_CP152276.1"/>
</dbReference>
<proteinExistence type="predicted"/>
<keyword evidence="2" id="KW-1185">Reference proteome</keyword>
<name>A0ABZ3D1R5_9PROT</name>
<organism evidence="1 2">
    <name type="scientific">Nguyenibacter vanlangensis</name>
    <dbReference type="NCBI Taxonomy" id="1216886"/>
    <lineage>
        <taxon>Bacteria</taxon>
        <taxon>Pseudomonadati</taxon>
        <taxon>Pseudomonadota</taxon>
        <taxon>Alphaproteobacteria</taxon>
        <taxon>Acetobacterales</taxon>
        <taxon>Acetobacteraceae</taxon>
        <taxon>Nguyenibacter</taxon>
    </lineage>
</organism>
<reference evidence="1 2" key="1">
    <citation type="submission" date="2024-04" db="EMBL/GenBank/DDBJ databases">
        <title>Complete genome sequence of Nguyenibacter vanlangesis HBCM-1154, a strain capable of nitrogen fixation, IAA production, and phosphorus solubilization isolated from sugarcane soil.</title>
        <authorList>
            <person name="MY HANH P."/>
        </authorList>
    </citation>
    <scope>NUCLEOTIDE SEQUENCE [LARGE SCALE GENOMIC DNA]</scope>
    <source>
        <strain evidence="1 2">HBCM 1154</strain>
    </source>
</reference>